<dbReference type="PANTHER" id="PTHR43852:SF3">
    <property type="entry name" value="NUCLEOTIDYLTRANSFERASE"/>
    <property type="match status" value="1"/>
</dbReference>
<protein>
    <submittedName>
        <fullName evidence="2">DNA polymerase, beta domain protein region</fullName>
    </submittedName>
</protein>
<dbReference type="InterPro" id="IPR052930">
    <property type="entry name" value="TA_antitoxin_MntA"/>
</dbReference>
<dbReference type="Proteomes" id="UP000000639">
    <property type="component" value="Chromosome"/>
</dbReference>
<dbReference type="HOGENOM" id="CLU_2001183_0_0_6"/>
<accession>A2BNC3</accession>
<dbReference type="KEGG" id="pin:Ping_0758"/>
<proteinExistence type="predicted"/>
<evidence type="ECO:0000313" key="2">
    <source>
        <dbReference type="EMBL" id="ABM79878.1"/>
    </source>
</evidence>
<dbReference type="CDD" id="cd05403">
    <property type="entry name" value="NT_KNTase_like"/>
    <property type="match status" value="1"/>
</dbReference>
<dbReference type="STRING" id="357804.Ping_0758"/>
<dbReference type="AlphaFoldDB" id="A2BNC3"/>
<reference evidence="2 3" key="1">
    <citation type="submission" date="2007-01" db="EMBL/GenBank/DDBJ databases">
        <title>Complete sequence of Psychromonas ingrahamii 37.</title>
        <authorList>
            <consortium name="US DOE Joint Genome Institute"/>
            <person name="Copeland A."/>
            <person name="Lucas S."/>
            <person name="Lapidus A."/>
            <person name="Barry K."/>
            <person name="Detter J.C."/>
            <person name="Glavina del Rio T."/>
            <person name="Hammon N."/>
            <person name="Israni S."/>
            <person name="Dalin E."/>
            <person name="Tice H."/>
            <person name="Pitluck S."/>
            <person name="Thompson L.S."/>
            <person name="Brettin T."/>
            <person name="Bruce D."/>
            <person name="Han C."/>
            <person name="Tapia R."/>
            <person name="Schmutz J."/>
            <person name="Larimer F."/>
            <person name="Land M."/>
            <person name="Hauser L."/>
            <person name="Kyrpides N."/>
            <person name="Ivanova N."/>
            <person name="Staley J."/>
            <person name="Richardson P."/>
        </authorList>
    </citation>
    <scope>NUCLEOTIDE SEQUENCE [LARGE SCALE GENOMIC DNA]</scope>
    <source>
        <strain evidence="2 3">37</strain>
    </source>
</reference>
<gene>
    <name evidence="2" type="ordered locus">Ping_0758</name>
</gene>
<dbReference type="SUPFAM" id="SSF81301">
    <property type="entry name" value="Nucleotidyltransferase"/>
    <property type="match status" value="1"/>
</dbReference>
<evidence type="ECO:0000313" key="3">
    <source>
        <dbReference type="Proteomes" id="UP000000639"/>
    </source>
</evidence>
<organism evidence="2 3">
    <name type="scientific">Psychromonas ingrahamii (strain DSM 17664 / CCUG 51855 / 37)</name>
    <dbReference type="NCBI Taxonomy" id="357804"/>
    <lineage>
        <taxon>Bacteria</taxon>
        <taxon>Pseudomonadati</taxon>
        <taxon>Pseudomonadota</taxon>
        <taxon>Gammaproteobacteria</taxon>
        <taxon>Alteromonadales</taxon>
        <taxon>Psychromonadaceae</taxon>
        <taxon>Psychromonas</taxon>
    </lineage>
</organism>
<dbReference type="eggNOG" id="COG1708">
    <property type="taxonomic scope" value="Bacteria"/>
</dbReference>
<name>A2BNC3_PSYIN</name>
<dbReference type="InterPro" id="IPR043519">
    <property type="entry name" value="NT_sf"/>
</dbReference>
<feature type="domain" description="Polymerase beta nucleotidyltransferase" evidence="1">
    <location>
        <begin position="9"/>
        <end position="105"/>
    </location>
</feature>
<sequence length="136" mass="15984">MNFKKLKPQILKLAQEYDDIEVLWLYGSYAKGCAHEHSDIDLAVVFKTWVDDVIERRIRPELLGIEWQKKLNLQEGDLSILDMNNAPIPIAMSVLKSGQLLLSKNISRQLQEQQRIMSKWEIDHLYHYKNMKVIYG</sequence>
<dbReference type="RefSeq" id="WP_011769169.1">
    <property type="nucleotide sequence ID" value="NC_008709.1"/>
</dbReference>
<dbReference type="Gene3D" id="3.30.460.10">
    <property type="entry name" value="Beta Polymerase, domain 2"/>
    <property type="match status" value="1"/>
</dbReference>
<keyword evidence="3" id="KW-1185">Reference proteome</keyword>
<dbReference type="InterPro" id="IPR041633">
    <property type="entry name" value="Polbeta"/>
</dbReference>
<dbReference type="EMBL" id="CP000510">
    <property type="protein sequence ID" value="ABM79878.1"/>
    <property type="molecule type" value="Genomic_DNA"/>
</dbReference>
<dbReference type="Pfam" id="PF18765">
    <property type="entry name" value="Polbeta"/>
    <property type="match status" value="1"/>
</dbReference>
<dbReference type="NCBIfam" id="NF047752">
    <property type="entry name" value="MntA_antitoxin"/>
    <property type="match status" value="1"/>
</dbReference>
<evidence type="ECO:0000259" key="1">
    <source>
        <dbReference type="Pfam" id="PF18765"/>
    </source>
</evidence>
<dbReference type="PANTHER" id="PTHR43852">
    <property type="entry name" value="NUCLEOTIDYLTRANSFERASE"/>
    <property type="match status" value="1"/>
</dbReference>